<dbReference type="PIRSF" id="PIRSF000410">
    <property type="entry name" value="CheR"/>
    <property type="match status" value="1"/>
</dbReference>
<dbReference type="GO" id="GO:0032259">
    <property type="term" value="P:methylation"/>
    <property type="evidence" value="ECO:0007669"/>
    <property type="project" value="UniProtKB-KW"/>
</dbReference>
<evidence type="ECO:0000256" key="6">
    <source>
        <dbReference type="PIRSR" id="PIRSR000410-1"/>
    </source>
</evidence>
<feature type="binding site" evidence="6">
    <location>
        <position position="97"/>
    </location>
    <ligand>
        <name>S-adenosyl-L-methionine</name>
        <dbReference type="ChEBI" id="CHEBI:59789"/>
    </ligand>
</feature>
<evidence type="ECO:0000313" key="8">
    <source>
        <dbReference type="EMBL" id="AXK81970.1"/>
    </source>
</evidence>
<dbReference type="PRINTS" id="PR00996">
    <property type="entry name" value="CHERMTFRASE"/>
</dbReference>
<dbReference type="Pfam" id="PF01739">
    <property type="entry name" value="CheR"/>
    <property type="match status" value="1"/>
</dbReference>
<feature type="binding site" evidence="6">
    <location>
        <begin position="222"/>
        <end position="223"/>
    </location>
    <ligand>
        <name>S-adenosyl-L-methionine</name>
        <dbReference type="ChEBI" id="CHEBI:59789"/>
    </ligand>
</feature>
<protein>
    <recommendedName>
        <fullName evidence="5">Chemotaxis protein methyltransferase</fullName>
        <ecNumber evidence="5">2.1.1.80</ecNumber>
    </recommendedName>
</protein>
<dbReference type="EMBL" id="CP031417">
    <property type="protein sequence ID" value="AXK81970.1"/>
    <property type="molecule type" value="Genomic_DNA"/>
</dbReference>
<dbReference type="RefSeq" id="WP_115692349.1">
    <property type="nucleotide sequence ID" value="NZ_CP031417.1"/>
</dbReference>
<dbReference type="OrthoDB" id="9816309at2"/>
<dbReference type="InterPro" id="IPR000780">
    <property type="entry name" value="CheR_MeTrfase"/>
</dbReference>
<evidence type="ECO:0000256" key="4">
    <source>
        <dbReference type="ARBA" id="ARBA00022691"/>
    </source>
</evidence>
<proteinExistence type="predicted"/>
<evidence type="ECO:0000256" key="2">
    <source>
        <dbReference type="ARBA" id="ARBA00022603"/>
    </source>
</evidence>
<keyword evidence="3 5" id="KW-0808">Transferase</keyword>
<dbReference type="AlphaFoldDB" id="A0A345ZYH3"/>
<evidence type="ECO:0000259" key="7">
    <source>
        <dbReference type="PROSITE" id="PS50123"/>
    </source>
</evidence>
<reference evidence="8 9" key="1">
    <citation type="submission" date="2018-07" db="EMBL/GenBank/DDBJ databases">
        <authorList>
            <person name="Quirk P.G."/>
            <person name="Krulwich T.A."/>
        </authorList>
    </citation>
    <scope>NUCLEOTIDE SEQUENCE [LARGE SCALE GENOMIC DNA]</scope>
    <source>
        <strain evidence="8 9">CC-BB4</strain>
    </source>
</reference>
<feature type="binding site" evidence="6">
    <location>
        <position position="139"/>
    </location>
    <ligand>
        <name>S-adenosyl-L-methionine</name>
        <dbReference type="ChEBI" id="CHEBI:59789"/>
    </ligand>
</feature>
<evidence type="ECO:0000313" key="9">
    <source>
        <dbReference type="Proteomes" id="UP000254889"/>
    </source>
</evidence>
<feature type="domain" description="CheR-type methyltransferase" evidence="7">
    <location>
        <begin position="20"/>
        <end position="294"/>
    </location>
</feature>
<keyword evidence="2 5" id="KW-0489">Methyltransferase</keyword>
<dbReference type="SUPFAM" id="SSF47757">
    <property type="entry name" value="Chemotaxis receptor methyltransferase CheR, N-terminal domain"/>
    <property type="match status" value="1"/>
</dbReference>
<dbReference type="InterPro" id="IPR022642">
    <property type="entry name" value="CheR_C"/>
</dbReference>
<dbReference type="InterPro" id="IPR050903">
    <property type="entry name" value="Bact_Chemotaxis_MeTrfase"/>
</dbReference>
<gene>
    <name evidence="8" type="ORF">DW352_16420</name>
</gene>
<dbReference type="Proteomes" id="UP000254889">
    <property type="component" value="Chromosome"/>
</dbReference>
<dbReference type="PANTHER" id="PTHR24422">
    <property type="entry name" value="CHEMOTAXIS PROTEIN METHYLTRANSFERASE"/>
    <property type="match status" value="1"/>
</dbReference>
<dbReference type="SMART" id="SM00138">
    <property type="entry name" value="MeTrc"/>
    <property type="match status" value="1"/>
</dbReference>
<organism evidence="8 9">
    <name type="scientific">Pseudolabrys taiwanensis</name>
    <dbReference type="NCBI Taxonomy" id="331696"/>
    <lineage>
        <taxon>Bacteria</taxon>
        <taxon>Pseudomonadati</taxon>
        <taxon>Pseudomonadota</taxon>
        <taxon>Alphaproteobacteria</taxon>
        <taxon>Hyphomicrobiales</taxon>
        <taxon>Xanthobacteraceae</taxon>
        <taxon>Pseudolabrys</taxon>
    </lineage>
</organism>
<sequence>MSKNTHGATSALIQNAPAAASLREFSFSDEDFKGLAKLAYEHAGISLSDAKRNLVYSRLSRRLRVLQLQTFREYRELVANDAREIENFINSISTNHTKLFREDHHFDHLRSHVAAPYAQAGARAGSMRIWSAGCSSGEEPYTIAVVLKRELRSFHNRDVKILATDIDTEILTKAARGEFAPNATTDVPHGYQSFFKNIVVDGQEKVTVEDDVRSLITFRRLNLMERWPFRGLFDAIFCRNVMIYFDGPTKANLIERFANQIKPGGWLYIGHSESLTGNHPQLKPVGRTIYRKVG</sequence>
<dbReference type="InterPro" id="IPR029063">
    <property type="entry name" value="SAM-dependent_MTases_sf"/>
</dbReference>
<feature type="binding site" evidence="6">
    <location>
        <position position="95"/>
    </location>
    <ligand>
        <name>S-adenosyl-L-methionine</name>
        <dbReference type="ChEBI" id="CHEBI:59789"/>
    </ligand>
</feature>
<comment type="catalytic activity">
    <reaction evidence="1 5">
        <text>L-glutamyl-[protein] + S-adenosyl-L-methionine = [protein]-L-glutamate 5-O-methyl ester + S-adenosyl-L-homocysteine</text>
        <dbReference type="Rhea" id="RHEA:24452"/>
        <dbReference type="Rhea" id="RHEA-COMP:10208"/>
        <dbReference type="Rhea" id="RHEA-COMP:10311"/>
        <dbReference type="ChEBI" id="CHEBI:29973"/>
        <dbReference type="ChEBI" id="CHEBI:57856"/>
        <dbReference type="ChEBI" id="CHEBI:59789"/>
        <dbReference type="ChEBI" id="CHEBI:82795"/>
        <dbReference type="EC" id="2.1.1.80"/>
    </reaction>
</comment>
<dbReference type="InterPro" id="IPR026024">
    <property type="entry name" value="Chemotaxis_MeTrfase_CheR"/>
</dbReference>
<accession>A0A345ZYH3</accession>
<evidence type="ECO:0000256" key="3">
    <source>
        <dbReference type="ARBA" id="ARBA00022679"/>
    </source>
</evidence>
<dbReference type="SUPFAM" id="SSF53335">
    <property type="entry name" value="S-adenosyl-L-methionine-dependent methyltransferases"/>
    <property type="match status" value="1"/>
</dbReference>
<feature type="binding site" evidence="6">
    <location>
        <begin position="239"/>
        <end position="240"/>
    </location>
    <ligand>
        <name>S-adenosyl-L-methionine</name>
        <dbReference type="ChEBI" id="CHEBI:59789"/>
    </ligand>
</feature>
<dbReference type="GO" id="GO:0008983">
    <property type="term" value="F:protein-glutamate O-methyltransferase activity"/>
    <property type="evidence" value="ECO:0007669"/>
    <property type="project" value="UniProtKB-EC"/>
</dbReference>
<feature type="binding site" evidence="6">
    <location>
        <position position="101"/>
    </location>
    <ligand>
        <name>S-adenosyl-L-methionine</name>
        <dbReference type="ChEBI" id="CHEBI:59789"/>
    </ligand>
</feature>
<evidence type="ECO:0000256" key="1">
    <source>
        <dbReference type="ARBA" id="ARBA00001541"/>
    </source>
</evidence>
<dbReference type="InterPro" id="IPR022641">
    <property type="entry name" value="CheR_N"/>
</dbReference>
<dbReference type="InterPro" id="IPR036804">
    <property type="entry name" value="CheR_N_sf"/>
</dbReference>
<name>A0A345ZYH3_9HYPH</name>
<evidence type="ECO:0000256" key="5">
    <source>
        <dbReference type="PIRNR" id="PIRNR000410"/>
    </source>
</evidence>
<dbReference type="Gene3D" id="3.40.50.150">
    <property type="entry name" value="Vaccinia Virus protein VP39"/>
    <property type="match status" value="1"/>
</dbReference>
<keyword evidence="4 5" id="KW-0949">S-adenosyl-L-methionine</keyword>
<dbReference type="Pfam" id="PF03705">
    <property type="entry name" value="CheR_N"/>
    <property type="match status" value="1"/>
</dbReference>
<dbReference type="EC" id="2.1.1.80" evidence="5"/>
<feature type="binding site" evidence="6">
    <location>
        <position position="165"/>
    </location>
    <ligand>
        <name>S-adenosyl-L-methionine</name>
        <dbReference type="ChEBI" id="CHEBI:59789"/>
    </ligand>
</feature>
<dbReference type="KEGG" id="ptaw:DW352_16420"/>
<dbReference type="Gene3D" id="1.10.155.10">
    <property type="entry name" value="Chemotaxis receptor methyltransferase CheR, N-terminal domain"/>
    <property type="match status" value="1"/>
</dbReference>
<dbReference type="PANTHER" id="PTHR24422:SF19">
    <property type="entry name" value="CHEMOTAXIS PROTEIN METHYLTRANSFERASE"/>
    <property type="match status" value="1"/>
</dbReference>
<comment type="function">
    <text evidence="5">Methylation of the membrane-bound methyl-accepting chemotaxis proteins (MCP) to form gamma-glutamyl methyl ester residues in MCP.</text>
</comment>
<keyword evidence="9" id="KW-1185">Reference proteome</keyword>
<dbReference type="PROSITE" id="PS50123">
    <property type="entry name" value="CHER"/>
    <property type="match status" value="1"/>
</dbReference>